<dbReference type="EMBL" id="MUGW01000013">
    <property type="protein sequence ID" value="OXA93483.1"/>
    <property type="molecule type" value="Genomic_DNA"/>
</dbReference>
<dbReference type="RefSeq" id="WP_089049049.1">
    <property type="nucleotide sequence ID" value="NZ_FXTV01000014.1"/>
</dbReference>
<dbReference type="OrthoDB" id="1080574at2"/>
<dbReference type="AlphaFoldDB" id="A0A226HGU2"/>
<dbReference type="Gene3D" id="1.10.260.40">
    <property type="entry name" value="lambda repressor-like DNA-binding domains"/>
    <property type="match status" value="1"/>
</dbReference>
<protein>
    <recommendedName>
        <fullName evidence="1">HTH cro/C1-type domain-containing protein</fullName>
    </recommendedName>
</protein>
<dbReference type="Pfam" id="PF01381">
    <property type="entry name" value="HTH_3"/>
    <property type="match status" value="1"/>
</dbReference>
<dbReference type="InterPro" id="IPR010982">
    <property type="entry name" value="Lambda_DNA-bd_dom_sf"/>
</dbReference>
<sequence length="134" mass="15631">MIIEIITSELDFHLIEKVRELRIKSNLSQVTLSQKIGVSEGHIGNIENHKLRTKLNIRMLARIAKGLELKSYMDFFPDKIYSNDLVKIKIELLESYRKRGGDLNEKINRFKSISIIPLSEEEIAAYDKYKQPKK</sequence>
<feature type="domain" description="HTH cro/C1-type" evidence="1">
    <location>
        <begin position="18"/>
        <end position="75"/>
    </location>
</feature>
<dbReference type="GO" id="GO:0003677">
    <property type="term" value="F:DNA binding"/>
    <property type="evidence" value="ECO:0007669"/>
    <property type="project" value="InterPro"/>
</dbReference>
<dbReference type="Proteomes" id="UP000198345">
    <property type="component" value="Unassembled WGS sequence"/>
</dbReference>
<evidence type="ECO:0000259" key="1">
    <source>
        <dbReference type="PROSITE" id="PS50943"/>
    </source>
</evidence>
<gene>
    <name evidence="2" type="ORF">B0A66_06540</name>
</gene>
<evidence type="ECO:0000313" key="2">
    <source>
        <dbReference type="EMBL" id="OXA93483.1"/>
    </source>
</evidence>
<dbReference type="SUPFAM" id="SSF47413">
    <property type="entry name" value="lambda repressor-like DNA-binding domains"/>
    <property type="match status" value="1"/>
</dbReference>
<accession>A0A226HGU2</accession>
<reference evidence="2 3" key="1">
    <citation type="submission" date="2016-11" db="EMBL/GenBank/DDBJ databases">
        <title>Whole genomes of Flavobacteriaceae.</title>
        <authorList>
            <person name="Stine C."/>
            <person name="Li C."/>
            <person name="Tadesse D."/>
        </authorList>
    </citation>
    <scope>NUCLEOTIDE SEQUENCE [LARGE SCALE GENOMIC DNA]</scope>
    <source>
        <strain evidence="2 3">DSM 18292</strain>
    </source>
</reference>
<keyword evidence="3" id="KW-1185">Reference proteome</keyword>
<proteinExistence type="predicted"/>
<organism evidence="2 3">
    <name type="scientific">Flavobacterium hercynium</name>
    <dbReference type="NCBI Taxonomy" id="387094"/>
    <lineage>
        <taxon>Bacteria</taxon>
        <taxon>Pseudomonadati</taxon>
        <taxon>Bacteroidota</taxon>
        <taxon>Flavobacteriia</taxon>
        <taxon>Flavobacteriales</taxon>
        <taxon>Flavobacteriaceae</taxon>
        <taxon>Flavobacterium</taxon>
    </lineage>
</organism>
<name>A0A226HGU2_9FLAO</name>
<dbReference type="InterPro" id="IPR001387">
    <property type="entry name" value="Cro/C1-type_HTH"/>
</dbReference>
<comment type="caution">
    <text evidence="2">The sequence shown here is derived from an EMBL/GenBank/DDBJ whole genome shotgun (WGS) entry which is preliminary data.</text>
</comment>
<dbReference type="PROSITE" id="PS50943">
    <property type="entry name" value="HTH_CROC1"/>
    <property type="match status" value="1"/>
</dbReference>
<dbReference type="SMART" id="SM00530">
    <property type="entry name" value="HTH_XRE"/>
    <property type="match status" value="1"/>
</dbReference>
<evidence type="ECO:0000313" key="3">
    <source>
        <dbReference type="Proteomes" id="UP000198345"/>
    </source>
</evidence>
<dbReference type="CDD" id="cd00093">
    <property type="entry name" value="HTH_XRE"/>
    <property type="match status" value="1"/>
</dbReference>